<evidence type="ECO:0000313" key="2">
    <source>
        <dbReference type="EMBL" id="AXG08175.1"/>
    </source>
</evidence>
<keyword evidence="1" id="KW-0812">Transmembrane</keyword>
<dbReference type="KEGG" id="haq:DU484_15540"/>
<dbReference type="AlphaFoldDB" id="A0A345E7K3"/>
<keyword evidence="1" id="KW-1133">Transmembrane helix</keyword>
<reference evidence="3 4" key="1">
    <citation type="submission" date="2018-07" db="EMBL/GenBank/DDBJ databases">
        <title>Genome sequences of Haloplanus sp. CBA1112.</title>
        <authorList>
            <person name="Kim Y.B."/>
            <person name="Roh S.W."/>
        </authorList>
    </citation>
    <scope>NUCLEOTIDE SEQUENCE [LARGE SCALE GENOMIC DNA]</scope>
    <source>
        <strain evidence="3 4">CBA1112</strain>
    </source>
</reference>
<sequence>MRALAYLRGTTYALGTLLVLALLAVGTVGIIAEIKGTWHWAIHLESTVSYLGVFVAGVLALLLPAATLLVIARRVVDE</sequence>
<evidence type="ECO:0000313" key="3">
    <source>
        <dbReference type="EMBL" id="AXG11890.1"/>
    </source>
</evidence>
<dbReference type="EMBL" id="CP031150">
    <property type="protein sequence ID" value="AXG08175.1"/>
    <property type="molecule type" value="Genomic_DNA"/>
</dbReference>
<proteinExistence type="predicted"/>
<keyword evidence="5" id="KW-1185">Reference proteome</keyword>
<dbReference type="Proteomes" id="UP000253273">
    <property type="component" value="Chromosome"/>
</dbReference>
<accession>A0A345EI68</accession>
<gene>
    <name evidence="3" type="ORF">DU484_15540</name>
    <name evidence="2" type="ORF">DU500_15560</name>
</gene>
<organism evidence="2 5">
    <name type="scientific">Haloplanus rubicundus</name>
    <dbReference type="NCBI Taxonomy" id="1547898"/>
    <lineage>
        <taxon>Archaea</taxon>
        <taxon>Methanobacteriati</taxon>
        <taxon>Methanobacteriota</taxon>
        <taxon>Stenosarchaea group</taxon>
        <taxon>Halobacteria</taxon>
        <taxon>Halobacteriales</taxon>
        <taxon>Haloferacaceae</taxon>
        <taxon>Haloplanus</taxon>
    </lineage>
</organism>
<feature type="transmembrane region" description="Helical" evidence="1">
    <location>
        <begin position="51"/>
        <end position="72"/>
    </location>
</feature>
<feature type="transmembrane region" description="Helical" evidence="1">
    <location>
        <begin position="12"/>
        <end position="31"/>
    </location>
</feature>
<dbReference type="EMBL" id="CP031148">
    <property type="protein sequence ID" value="AXG11890.1"/>
    <property type="molecule type" value="Genomic_DNA"/>
</dbReference>
<accession>A0A345E7K3</accession>
<dbReference type="Proteomes" id="UP000252985">
    <property type="component" value="Chromosome"/>
</dbReference>
<name>A0A345E7K3_9EURY</name>
<evidence type="ECO:0000256" key="1">
    <source>
        <dbReference type="SAM" id="Phobius"/>
    </source>
</evidence>
<dbReference type="KEGG" id="haj:DU500_15560"/>
<protein>
    <submittedName>
        <fullName evidence="2">Uncharacterized protein</fullName>
    </submittedName>
</protein>
<evidence type="ECO:0000313" key="4">
    <source>
        <dbReference type="Proteomes" id="UP000252985"/>
    </source>
</evidence>
<reference evidence="2 5" key="2">
    <citation type="submission" date="2018-07" db="EMBL/GenBank/DDBJ databases">
        <title>Genome sequences of Haloplanus sp. CBA1113.</title>
        <authorList>
            <person name="Kim Y.B."/>
            <person name="Roh S.W."/>
        </authorList>
    </citation>
    <scope>NUCLEOTIDE SEQUENCE [LARGE SCALE GENOMIC DNA]</scope>
    <source>
        <strain evidence="2 5">CBA1113</strain>
    </source>
</reference>
<evidence type="ECO:0000313" key="5">
    <source>
        <dbReference type="Proteomes" id="UP000253273"/>
    </source>
</evidence>
<keyword evidence="1" id="KW-0472">Membrane</keyword>